<feature type="signal peptide" evidence="4">
    <location>
        <begin position="1"/>
        <end position="21"/>
    </location>
</feature>
<feature type="disulfide bond" evidence="1">
    <location>
        <begin position="66"/>
        <end position="81"/>
    </location>
</feature>
<dbReference type="OrthoDB" id="9374769at2759"/>
<organism evidence="6 7">
    <name type="scientific">Erpetoichthys calabaricus</name>
    <name type="common">Rope fish</name>
    <name type="synonym">Calamoichthys calabaricus</name>
    <dbReference type="NCBI Taxonomy" id="27687"/>
    <lineage>
        <taxon>Eukaryota</taxon>
        <taxon>Metazoa</taxon>
        <taxon>Chordata</taxon>
        <taxon>Craniata</taxon>
        <taxon>Vertebrata</taxon>
        <taxon>Euteleostomi</taxon>
        <taxon>Actinopterygii</taxon>
        <taxon>Polypteriformes</taxon>
        <taxon>Polypteridae</taxon>
        <taxon>Erpetoichthys</taxon>
    </lineage>
</organism>
<protein>
    <submittedName>
        <fullName evidence="6">Tumor necrosis factor receptor superfamily member 1B-like</fullName>
    </submittedName>
</protein>
<name>A0A8C4X8C0_ERPCA</name>
<feature type="domain" description="TNFR-Cys" evidence="5">
    <location>
        <begin position="65"/>
        <end position="108"/>
    </location>
</feature>
<accession>A0A8C4X8C0</accession>
<comment type="caution">
    <text evidence="1">Lacks conserved residue(s) required for the propagation of feature annotation.</text>
</comment>
<dbReference type="GO" id="GO:0048534">
    <property type="term" value="P:hematopoietic or lymphoid organ development"/>
    <property type="evidence" value="ECO:0007669"/>
    <property type="project" value="InterPro"/>
</dbReference>
<feature type="domain" description="TNFR-Cys" evidence="5">
    <location>
        <begin position="23"/>
        <end position="63"/>
    </location>
</feature>
<evidence type="ECO:0000313" key="6">
    <source>
        <dbReference type="Ensembl" id="ENSECRP00000013013.1"/>
    </source>
</evidence>
<feature type="disulfide bond" evidence="1">
    <location>
        <begin position="42"/>
        <end position="55"/>
    </location>
</feature>
<dbReference type="Gene3D" id="2.10.50.10">
    <property type="entry name" value="Tumor Necrosis Factor Receptor, subunit A, domain 2"/>
    <property type="match status" value="2"/>
</dbReference>
<proteinExistence type="predicted"/>
<dbReference type="Ensembl" id="ENSECRT00000013243.1">
    <property type="protein sequence ID" value="ENSECRP00000013013.1"/>
    <property type="gene ID" value="ENSECRG00000008701.1"/>
</dbReference>
<evidence type="ECO:0000256" key="2">
    <source>
        <dbReference type="SAM" id="MobiDB-lite"/>
    </source>
</evidence>
<keyword evidence="3" id="KW-1133">Transmembrane helix</keyword>
<dbReference type="GeneID" id="114657990"/>
<reference evidence="6" key="1">
    <citation type="submission" date="2021-06" db="EMBL/GenBank/DDBJ databases">
        <authorList>
            <consortium name="Wellcome Sanger Institute Data Sharing"/>
        </authorList>
    </citation>
    <scope>NUCLEOTIDE SEQUENCE [LARGE SCALE GENOMIC DNA]</scope>
</reference>
<reference evidence="6" key="2">
    <citation type="submission" date="2025-08" db="UniProtKB">
        <authorList>
            <consortium name="Ensembl"/>
        </authorList>
    </citation>
    <scope>IDENTIFICATION</scope>
</reference>
<keyword evidence="3" id="KW-0812">Transmembrane</keyword>
<dbReference type="Proteomes" id="UP000694620">
    <property type="component" value="Chromosome 9"/>
</dbReference>
<gene>
    <name evidence="6" type="primary">LOC114657990</name>
</gene>
<keyword evidence="1" id="KW-1015">Disulfide bond</keyword>
<keyword evidence="4" id="KW-0732">Signal</keyword>
<evidence type="ECO:0000256" key="1">
    <source>
        <dbReference type="PROSITE-ProRule" id="PRU00206"/>
    </source>
</evidence>
<dbReference type="InterPro" id="IPR017349">
    <property type="entry name" value="TNFR_3_LTBR"/>
</dbReference>
<sequence length="423" mass="46884">MRVFLSLLICLMVLLYFNASSEICNVSSSEKSYFDNSLSRCCSLCPPGTKVSKVCTATQDTQCEECPLGHFTDIWHMALECERCNNHCDEEYNLIEVQPCRNQTQRECGCKPGYICTYLMSSTCLTCTPIVIQVDQSSKNKTLDCSEGTFLNKSSNNCVRHTDCHILGQKTIFKGNATADAVCQDKVSTPDRIGSVIDFVCIIIVGIITAICILAFFIQKCVHKVSSIKLVFRLCCNEDIREENGNVQPKGEQLIINPSTTESIANNSQNDRKIDTTQCMSYDGSGTRDTAHFDLDSSPISTNSTDSTSGLFGPLHIYSPGTVIVGLINNVQDHSLEPNQHQGEPRAENTDLSKDNDLHYPEQEHGTSWSFRGHPQKDGKDSHISKEEHLDSDYICISEVSQGNVSETKEKSVHNSGTGRLIF</sequence>
<feature type="disulfide bond" evidence="1">
    <location>
        <begin position="45"/>
        <end position="63"/>
    </location>
</feature>
<dbReference type="InterPro" id="IPR001368">
    <property type="entry name" value="TNFR/NGFR_Cys_rich_reg"/>
</dbReference>
<feature type="transmembrane region" description="Helical" evidence="3">
    <location>
        <begin position="196"/>
        <end position="218"/>
    </location>
</feature>
<feature type="compositionally biased region" description="Basic and acidic residues" evidence="2">
    <location>
        <begin position="375"/>
        <end position="386"/>
    </location>
</feature>
<keyword evidence="3" id="KW-0472">Membrane</keyword>
<dbReference type="SMART" id="SM00208">
    <property type="entry name" value="TNFR"/>
    <property type="match status" value="3"/>
</dbReference>
<dbReference type="GO" id="GO:0043123">
    <property type="term" value="P:positive regulation of canonical NF-kappaB signal transduction"/>
    <property type="evidence" value="ECO:0007669"/>
    <property type="project" value="InterPro"/>
</dbReference>
<feature type="chain" id="PRO_5034942728" evidence="4">
    <location>
        <begin position="22"/>
        <end position="423"/>
    </location>
</feature>
<dbReference type="AlphaFoldDB" id="A0A8C4X8C0"/>
<dbReference type="PROSITE" id="PS50050">
    <property type="entry name" value="TNFR_NGFR_2"/>
    <property type="match status" value="2"/>
</dbReference>
<evidence type="ECO:0000256" key="3">
    <source>
        <dbReference type="SAM" id="Phobius"/>
    </source>
</evidence>
<evidence type="ECO:0000313" key="7">
    <source>
        <dbReference type="Proteomes" id="UP000694620"/>
    </source>
</evidence>
<feature type="region of interest" description="Disordered" evidence="2">
    <location>
        <begin position="335"/>
        <end position="386"/>
    </location>
</feature>
<dbReference type="PANTHER" id="PTHR47607">
    <property type="entry name" value="TUMOR NECROSIS FACTOR RECEPTOR SUBFAMILY MEMBER 3"/>
    <property type="match status" value="1"/>
</dbReference>
<keyword evidence="7" id="KW-1185">Reference proteome</keyword>
<evidence type="ECO:0000256" key="4">
    <source>
        <dbReference type="SAM" id="SignalP"/>
    </source>
</evidence>
<evidence type="ECO:0000259" key="5">
    <source>
        <dbReference type="PROSITE" id="PS50050"/>
    </source>
</evidence>
<dbReference type="Pfam" id="PF00020">
    <property type="entry name" value="TNFR_c6"/>
    <property type="match status" value="3"/>
</dbReference>
<feature type="repeat" description="TNFR-Cys" evidence="1">
    <location>
        <begin position="65"/>
        <end position="108"/>
    </location>
</feature>
<dbReference type="PANTHER" id="PTHR47607:SF1">
    <property type="entry name" value="TUMOR NECROSIS FACTOR RECEPTOR SUPERFAMILY MEMBER 3"/>
    <property type="match status" value="1"/>
</dbReference>
<reference evidence="6" key="3">
    <citation type="submission" date="2025-09" db="UniProtKB">
        <authorList>
            <consortium name="Ensembl"/>
        </authorList>
    </citation>
    <scope>IDENTIFICATION</scope>
</reference>
<feature type="compositionally biased region" description="Basic and acidic residues" evidence="2">
    <location>
        <begin position="343"/>
        <end position="365"/>
    </location>
</feature>
<feature type="repeat" description="TNFR-Cys" evidence="1">
    <location>
        <begin position="23"/>
        <end position="63"/>
    </location>
</feature>
<dbReference type="SUPFAM" id="SSF57586">
    <property type="entry name" value="TNF receptor-like"/>
    <property type="match status" value="2"/>
</dbReference>
<dbReference type="GO" id="GO:0006955">
    <property type="term" value="P:immune response"/>
    <property type="evidence" value="ECO:0007669"/>
    <property type="project" value="InterPro"/>
</dbReference>
<dbReference type="RefSeq" id="XP_028665833.1">
    <property type="nucleotide sequence ID" value="XM_028810000.2"/>
</dbReference>